<keyword evidence="7 8" id="KW-0472">Membrane</keyword>
<dbReference type="PROSITE" id="PS51012">
    <property type="entry name" value="ABC_TM2"/>
    <property type="match status" value="1"/>
</dbReference>
<dbReference type="GO" id="GO:0015920">
    <property type="term" value="P:lipopolysaccharide transport"/>
    <property type="evidence" value="ECO:0007669"/>
    <property type="project" value="TreeGrafter"/>
</dbReference>
<feature type="transmembrane region" description="Helical" evidence="8">
    <location>
        <begin position="110"/>
        <end position="137"/>
    </location>
</feature>
<dbReference type="AlphaFoldDB" id="A0A161RRY4"/>
<feature type="transmembrane region" description="Helical" evidence="8">
    <location>
        <begin position="34"/>
        <end position="58"/>
    </location>
</feature>
<dbReference type="EMBL" id="LRFC01000038">
    <property type="protein sequence ID" value="KZE64089.1"/>
    <property type="molecule type" value="Genomic_DNA"/>
</dbReference>
<proteinExistence type="inferred from homology"/>
<evidence type="ECO:0000313" key="11">
    <source>
        <dbReference type="Proteomes" id="UP000076567"/>
    </source>
</evidence>
<name>A0A161RRY4_9BACL</name>
<comment type="subcellular location">
    <subcellularLocation>
        <location evidence="1 8">Cell membrane</location>
        <topology evidence="1 8">Multi-pass membrane protein</topology>
    </subcellularLocation>
</comment>
<dbReference type="InterPro" id="IPR047817">
    <property type="entry name" value="ABC2_TM_bact-type"/>
</dbReference>
<dbReference type="Pfam" id="PF01061">
    <property type="entry name" value="ABC2_membrane"/>
    <property type="match status" value="1"/>
</dbReference>
<feature type="transmembrane region" description="Helical" evidence="8">
    <location>
        <begin position="235"/>
        <end position="257"/>
    </location>
</feature>
<keyword evidence="4 8" id="KW-1003">Cell membrane</keyword>
<dbReference type="RefSeq" id="WP_066245107.1">
    <property type="nucleotide sequence ID" value="NZ_LRFC01000038.1"/>
</dbReference>
<comment type="similarity">
    <text evidence="2 8">Belongs to the ABC-2 integral membrane protein family.</text>
</comment>
<dbReference type="GO" id="GO:0140359">
    <property type="term" value="F:ABC-type transporter activity"/>
    <property type="evidence" value="ECO:0007669"/>
    <property type="project" value="InterPro"/>
</dbReference>
<comment type="caution">
    <text evidence="10">The sequence shown here is derived from an EMBL/GenBank/DDBJ whole genome shotgun (WGS) entry which is preliminary data.</text>
</comment>
<keyword evidence="11" id="KW-1185">Reference proteome</keyword>
<evidence type="ECO:0000256" key="6">
    <source>
        <dbReference type="ARBA" id="ARBA00022989"/>
    </source>
</evidence>
<evidence type="ECO:0000256" key="2">
    <source>
        <dbReference type="ARBA" id="ARBA00007783"/>
    </source>
</evidence>
<evidence type="ECO:0000256" key="4">
    <source>
        <dbReference type="ARBA" id="ARBA00022475"/>
    </source>
</evidence>
<protein>
    <recommendedName>
        <fullName evidence="8">Transport permease protein</fullName>
    </recommendedName>
</protein>
<evidence type="ECO:0000256" key="1">
    <source>
        <dbReference type="ARBA" id="ARBA00004651"/>
    </source>
</evidence>
<sequence>MRFVLQILKEQLSNLYLIFRLASYDMKSKYQMHYLGVFWQFLNPAVQVLVYWVVFGLGIRARNPVDGVPYLIWLLVGLIPWFFISPTIVQGSNSIYSKVNLVSKMKFPVSLLPTITIISNSLNFLVLLAIMVLIMFLNGFVPTVFFFQLPYYLFCTFMFLLAITLLFSTVSVIIRDFQNVLQSFMRMIMFLLPILWDINRLPDNIQKILMLNPLYYLIEGFRNTFLYETWFYEDILYMSYFWFVTLLILLIGSILHLKLRSKFIDYL</sequence>
<dbReference type="PANTHER" id="PTHR30413:SF10">
    <property type="entry name" value="CAPSULE POLYSACCHARIDE EXPORT INNER-MEMBRANE PROTEIN CTRC"/>
    <property type="match status" value="1"/>
</dbReference>
<keyword evidence="6 8" id="KW-1133">Transmembrane helix</keyword>
<dbReference type="OrthoDB" id="9794365at2"/>
<dbReference type="PANTHER" id="PTHR30413">
    <property type="entry name" value="INNER MEMBRANE TRANSPORT PERMEASE"/>
    <property type="match status" value="1"/>
</dbReference>
<evidence type="ECO:0000259" key="9">
    <source>
        <dbReference type="PROSITE" id="PS51012"/>
    </source>
</evidence>
<dbReference type="GO" id="GO:0005886">
    <property type="term" value="C:plasma membrane"/>
    <property type="evidence" value="ECO:0007669"/>
    <property type="project" value="UniProtKB-SubCell"/>
</dbReference>
<evidence type="ECO:0000256" key="8">
    <source>
        <dbReference type="RuleBase" id="RU361157"/>
    </source>
</evidence>
<evidence type="ECO:0000313" key="10">
    <source>
        <dbReference type="EMBL" id="KZE64089.1"/>
    </source>
</evidence>
<evidence type="ECO:0000256" key="5">
    <source>
        <dbReference type="ARBA" id="ARBA00022692"/>
    </source>
</evidence>
<accession>A0A161RRY4</accession>
<feature type="transmembrane region" description="Helical" evidence="8">
    <location>
        <begin position="149"/>
        <end position="173"/>
    </location>
</feature>
<keyword evidence="3 8" id="KW-0813">Transport</keyword>
<feature type="transmembrane region" description="Helical" evidence="8">
    <location>
        <begin position="180"/>
        <end position="196"/>
    </location>
</feature>
<feature type="domain" description="ABC transmembrane type-2" evidence="9">
    <location>
        <begin position="35"/>
        <end position="259"/>
    </location>
</feature>
<evidence type="ECO:0000256" key="3">
    <source>
        <dbReference type="ARBA" id="ARBA00022448"/>
    </source>
</evidence>
<reference evidence="11" key="1">
    <citation type="submission" date="2016-01" db="EMBL/GenBank/DDBJ databases">
        <title>Draft genome of Chromobacterium sp. F49.</title>
        <authorList>
            <person name="Hong K.W."/>
        </authorList>
    </citation>
    <scope>NUCLEOTIDE SEQUENCE [LARGE SCALE GENOMIC DNA]</scope>
    <source>
        <strain evidence="11">P7IIIA</strain>
    </source>
</reference>
<feature type="transmembrane region" description="Helical" evidence="8">
    <location>
        <begin position="70"/>
        <end position="89"/>
    </location>
</feature>
<dbReference type="InterPro" id="IPR013525">
    <property type="entry name" value="ABC2_TM"/>
</dbReference>
<evidence type="ECO:0000256" key="7">
    <source>
        <dbReference type="ARBA" id="ARBA00023136"/>
    </source>
</evidence>
<gene>
    <name evidence="10" type="ORF">AWM68_13360</name>
</gene>
<organism evidence="10 11">
    <name type="scientific">Fictibacillus phosphorivorans</name>
    <dbReference type="NCBI Taxonomy" id="1221500"/>
    <lineage>
        <taxon>Bacteria</taxon>
        <taxon>Bacillati</taxon>
        <taxon>Bacillota</taxon>
        <taxon>Bacilli</taxon>
        <taxon>Bacillales</taxon>
        <taxon>Fictibacillaceae</taxon>
        <taxon>Fictibacillus</taxon>
    </lineage>
</organism>
<keyword evidence="5 8" id="KW-0812">Transmembrane</keyword>
<dbReference type="Proteomes" id="UP000076567">
    <property type="component" value="Unassembled WGS sequence"/>
</dbReference>